<feature type="transmembrane region" description="Helical" evidence="1">
    <location>
        <begin position="79"/>
        <end position="96"/>
    </location>
</feature>
<evidence type="ECO:0000313" key="3">
    <source>
        <dbReference type="EMBL" id="KDO35173.1"/>
    </source>
</evidence>
<sequence>MVPRVFFVLLVLVAAVAATAPAAAICHACATTGRCADVKYCGVWPTTGACCCNLDAVCPVPTRDGTCECREAAATPSTLPWFVFLVCFFIGMLRLLSDNPIEAGVSPVATALGYSF</sequence>
<organism evidence="3 4">
    <name type="scientific">Saprolegnia parasitica (strain CBS 223.65)</name>
    <dbReference type="NCBI Taxonomy" id="695850"/>
    <lineage>
        <taxon>Eukaryota</taxon>
        <taxon>Sar</taxon>
        <taxon>Stramenopiles</taxon>
        <taxon>Oomycota</taxon>
        <taxon>Saprolegniomycetes</taxon>
        <taxon>Saprolegniales</taxon>
        <taxon>Saprolegniaceae</taxon>
        <taxon>Saprolegnia</taxon>
    </lineage>
</organism>
<protein>
    <submittedName>
        <fullName evidence="3">Uncharacterized protein</fullName>
    </submittedName>
</protein>
<dbReference type="Proteomes" id="UP000030745">
    <property type="component" value="Unassembled WGS sequence"/>
</dbReference>
<keyword evidence="4" id="KW-1185">Reference proteome</keyword>
<reference evidence="3 4" key="1">
    <citation type="journal article" date="2013" name="PLoS Genet.">
        <title>Distinctive expansion of potential virulence genes in the genome of the oomycete fish pathogen Saprolegnia parasitica.</title>
        <authorList>
            <person name="Jiang R.H."/>
            <person name="de Bruijn I."/>
            <person name="Haas B.J."/>
            <person name="Belmonte R."/>
            <person name="Lobach L."/>
            <person name="Christie J."/>
            <person name="van den Ackerveken G."/>
            <person name="Bottin A."/>
            <person name="Bulone V."/>
            <person name="Diaz-Moreno S.M."/>
            <person name="Dumas B."/>
            <person name="Fan L."/>
            <person name="Gaulin E."/>
            <person name="Govers F."/>
            <person name="Grenville-Briggs L.J."/>
            <person name="Horner N.R."/>
            <person name="Levin J.Z."/>
            <person name="Mammella M."/>
            <person name="Meijer H.J."/>
            <person name="Morris P."/>
            <person name="Nusbaum C."/>
            <person name="Oome S."/>
            <person name="Phillips A.J."/>
            <person name="van Rooyen D."/>
            <person name="Rzeszutek E."/>
            <person name="Saraiva M."/>
            <person name="Secombes C.J."/>
            <person name="Seidl M.F."/>
            <person name="Snel B."/>
            <person name="Stassen J.H."/>
            <person name="Sykes S."/>
            <person name="Tripathy S."/>
            <person name="van den Berg H."/>
            <person name="Vega-Arreguin J.C."/>
            <person name="Wawra S."/>
            <person name="Young S.K."/>
            <person name="Zeng Q."/>
            <person name="Dieguez-Uribeondo J."/>
            <person name="Russ C."/>
            <person name="Tyler B.M."/>
            <person name="van West P."/>
        </authorList>
    </citation>
    <scope>NUCLEOTIDE SEQUENCE [LARGE SCALE GENOMIC DNA]</scope>
    <source>
        <strain evidence="3 4">CBS 223.65</strain>
    </source>
</reference>
<keyword evidence="1" id="KW-0472">Membrane</keyword>
<feature type="chain" id="PRO_5001635022" evidence="2">
    <location>
        <begin position="19"/>
        <end position="116"/>
    </location>
</feature>
<dbReference type="RefSeq" id="XP_012193525.1">
    <property type="nucleotide sequence ID" value="XM_012338135.1"/>
</dbReference>
<dbReference type="GeneID" id="24122680"/>
<dbReference type="KEGG" id="spar:SPRG_00019"/>
<dbReference type="AlphaFoldDB" id="A0A067CXI0"/>
<evidence type="ECO:0000256" key="1">
    <source>
        <dbReference type="SAM" id="Phobius"/>
    </source>
</evidence>
<dbReference type="OMA" id="RCADVKY"/>
<accession>A0A067CXI0</accession>
<proteinExistence type="predicted"/>
<keyword evidence="1" id="KW-0812">Transmembrane</keyword>
<feature type="signal peptide" evidence="2">
    <location>
        <begin position="1"/>
        <end position="18"/>
    </location>
</feature>
<dbReference type="EMBL" id="KK583189">
    <property type="protein sequence ID" value="KDO35173.1"/>
    <property type="molecule type" value="Genomic_DNA"/>
</dbReference>
<keyword evidence="2" id="KW-0732">Signal</keyword>
<dbReference type="OrthoDB" id="10317512at2759"/>
<name>A0A067CXI0_SAPPC</name>
<keyword evidence="1" id="KW-1133">Transmembrane helix</keyword>
<gene>
    <name evidence="3" type="ORF">SPRG_00019</name>
</gene>
<dbReference type="VEuPathDB" id="FungiDB:SPRG_00019"/>
<evidence type="ECO:0000313" key="4">
    <source>
        <dbReference type="Proteomes" id="UP000030745"/>
    </source>
</evidence>
<evidence type="ECO:0000256" key="2">
    <source>
        <dbReference type="SAM" id="SignalP"/>
    </source>
</evidence>